<dbReference type="HOGENOM" id="CLU_1106831_0_0_1"/>
<gene>
    <name evidence="1" type="primary">C21orf140</name>
</gene>
<evidence type="ECO:0000313" key="1">
    <source>
        <dbReference type="Ensembl" id="ENSOANP00000003876.2"/>
    </source>
</evidence>
<dbReference type="InParanoid" id="F6ZQH7"/>
<dbReference type="Ensembl" id="ENSOANT00000003877.2">
    <property type="protein sequence ID" value="ENSOANP00000003876.2"/>
    <property type="gene ID" value="ENSOANG00000002442.2"/>
</dbReference>
<dbReference type="PANTHER" id="PTHR35969">
    <property type="entry name" value="PROTEIN FAM243A-RELATED"/>
    <property type="match status" value="1"/>
</dbReference>
<dbReference type="KEGG" id="oaa:100082815"/>
<dbReference type="Bgee" id="ENSOANG00000002442">
    <property type="expression patterns" value="Expressed in testis"/>
</dbReference>
<evidence type="ECO:0000313" key="2">
    <source>
        <dbReference type="Proteomes" id="UP000002279"/>
    </source>
</evidence>
<dbReference type="eggNOG" id="ENOG502RXAQ">
    <property type="taxonomic scope" value="Eukaryota"/>
</dbReference>
<proteinExistence type="predicted"/>
<dbReference type="OrthoDB" id="2266637at2759"/>
<dbReference type="AlphaFoldDB" id="F6ZQH7"/>
<name>F6ZQH7_ORNAN</name>
<dbReference type="PANTHER" id="PTHR35969:SF1">
    <property type="entry name" value="FAMILY WITH SEQUENCE SIMILARITY 243 MEMBER A"/>
    <property type="match status" value="1"/>
</dbReference>
<dbReference type="OMA" id="CIVHAGG"/>
<organism evidence="1 2">
    <name type="scientific">Ornithorhynchus anatinus</name>
    <name type="common">Duckbill platypus</name>
    <dbReference type="NCBI Taxonomy" id="9258"/>
    <lineage>
        <taxon>Eukaryota</taxon>
        <taxon>Metazoa</taxon>
        <taxon>Chordata</taxon>
        <taxon>Craniata</taxon>
        <taxon>Vertebrata</taxon>
        <taxon>Euteleostomi</taxon>
        <taxon>Mammalia</taxon>
        <taxon>Monotremata</taxon>
        <taxon>Ornithorhynchidae</taxon>
        <taxon>Ornithorhynchus</taxon>
    </lineage>
</organism>
<dbReference type="InterPro" id="IPR037728">
    <property type="entry name" value="C21orf140-like"/>
</dbReference>
<keyword evidence="2" id="KW-1185">Reference proteome</keyword>
<reference evidence="1" key="3">
    <citation type="submission" date="2025-09" db="UniProtKB">
        <authorList>
            <consortium name="Ensembl"/>
        </authorList>
    </citation>
    <scope>IDENTIFICATION</scope>
    <source>
        <strain evidence="1">Glennie</strain>
    </source>
</reference>
<accession>F6ZQH7</accession>
<dbReference type="Proteomes" id="UP000002279">
    <property type="component" value="Chromosome 17"/>
</dbReference>
<protein>
    <submittedName>
        <fullName evidence="1">Chromosome 21 open reading frame 140</fullName>
    </submittedName>
</protein>
<reference evidence="1" key="2">
    <citation type="submission" date="2025-08" db="UniProtKB">
        <authorList>
            <consortium name="Ensembl"/>
        </authorList>
    </citation>
    <scope>IDENTIFICATION</scope>
    <source>
        <strain evidence="1">Glennie</strain>
    </source>
</reference>
<dbReference type="GeneTree" id="ENSGT00390000010669"/>
<reference evidence="1 2" key="1">
    <citation type="journal article" date="2008" name="Nature">
        <title>Genome analysis of the platypus reveals unique signatures of evolution.</title>
        <authorList>
            <person name="Warren W.C."/>
            <person name="Hillier L.W."/>
            <person name="Marshall Graves J.A."/>
            <person name="Birney E."/>
            <person name="Ponting C.P."/>
            <person name="Grutzner F."/>
            <person name="Belov K."/>
            <person name="Miller W."/>
            <person name="Clarke L."/>
            <person name="Chinwalla A.T."/>
            <person name="Yang S.P."/>
            <person name="Heger A."/>
            <person name="Locke D.P."/>
            <person name="Miethke P."/>
            <person name="Waters P.D."/>
            <person name="Veyrunes F."/>
            <person name="Fulton L."/>
            <person name="Fulton B."/>
            <person name="Graves T."/>
            <person name="Wallis J."/>
            <person name="Puente X.S."/>
            <person name="Lopez-Otin C."/>
            <person name="Ordonez G.R."/>
            <person name="Eichler E.E."/>
            <person name="Chen L."/>
            <person name="Cheng Z."/>
            <person name="Deakin J.E."/>
            <person name="Alsop A."/>
            <person name="Thompson K."/>
            <person name="Kirby P."/>
            <person name="Papenfuss A.T."/>
            <person name="Wakefield M.J."/>
            <person name="Olender T."/>
            <person name="Lancet D."/>
            <person name="Huttley G.A."/>
            <person name="Smit A.F."/>
            <person name="Pask A."/>
            <person name="Temple-Smith P."/>
            <person name="Batzer M.A."/>
            <person name="Walker J.A."/>
            <person name="Konkel M.K."/>
            <person name="Harris R.S."/>
            <person name="Whittington C.M."/>
            <person name="Wong E.S."/>
            <person name="Gemmell N.J."/>
            <person name="Buschiazzo E."/>
            <person name="Vargas Jentzsch I.M."/>
            <person name="Merkel A."/>
            <person name="Schmitz J."/>
            <person name="Zemann A."/>
            <person name="Churakov G."/>
            <person name="Kriegs J.O."/>
            <person name="Brosius J."/>
            <person name="Murchison E.P."/>
            <person name="Sachidanandam R."/>
            <person name="Smith C."/>
            <person name="Hannon G.J."/>
            <person name="Tsend-Ayush E."/>
            <person name="McMillan D."/>
            <person name="Attenborough R."/>
            <person name="Rens W."/>
            <person name="Ferguson-Smith M."/>
            <person name="Lefevre C.M."/>
            <person name="Sharp J.A."/>
            <person name="Nicholas K.R."/>
            <person name="Ray D.A."/>
            <person name="Kube M."/>
            <person name="Reinhardt R."/>
            <person name="Pringle T.H."/>
            <person name="Taylor J."/>
            <person name="Jones R.C."/>
            <person name="Nixon B."/>
            <person name="Dacheux J.L."/>
            <person name="Niwa H."/>
            <person name="Sekita Y."/>
            <person name="Huang X."/>
            <person name="Stark A."/>
            <person name="Kheradpour P."/>
            <person name="Kellis M."/>
            <person name="Flicek P."/>
            <person name="Chen Y."/>
            <person name="Webber C."/>
            <person name="Hardison R."/>
            <person name="Nelson J."/>
            <person name="Hallsworth-Pepin K."/>
            <person name="Delehaunty K."/>
            <person name="Markovic C."/>
            <person name="Minx P."/>
            <person name="Feng Y."/>
            <person name="Kremitzki C."/>
            <person name="Mitreva M."/>
            <person name="Glasscock J."/>
            <person name="Wylie T."/>
            <person name="Wohldmann P."/>
            <person name="Thiru P."/>
            <person name="Nhan M.N."/>
            <person name="Pohl C.S."/>
            <person name="Smith S.M."/>
            <person name="Hou S."/>
            <person name="Nefedov M."/>
            <person name="de Jong P.J."/>
            <person name="Renfree M.B."/>
            <person name="Mardis E.R."/>
            <person name="Wilson R.K."/>
        </authorList>
    </citation>
    <scope>NUCLEOTIDE SEQUENCE [LARGE SCALE GENOMIC DNA]</scope>
    <source>
        <strain evidence="1 2">Glennie</strain>
    </source>
</reference>
<sequence length="240" mass="26917">MIRQATPLLKHIIFRSHFDAAGRQRCLRYLKTLRSLRADGYETVFLGETDLSEALVTGDGAGAGPRGPTWSVVHGGSHRGWVPWKYRLFLRDELCREREEGLFDEFCDALTAAYGKCAIVVRERRPPGPPGEGAAPVLGSPSISCCPDVARAKGHELLALPAQYGYLSPLDTAWATLRWFILHNQREFSLRSAADATYAYQFVFFSDLVGKGIERMSPGRWKTAAGKVRRWESYYLGRFS</sequence>